<gene>
    <name evidence="8" type="ORF">EDD42_3519</name>
</gene>
<dbReference type="GO" id="GO:0006352">
    <property type="term" value="P:DNA-templated transcription initiation"/>
    <property type="evidence" value="ECO:0007669"/>
    <property type="project" value="InterPro"/>
</dbReference>
<dbReference type="InterPro" id="IPR039425">
    <property type="entry name" value="RNA_pol_sigma-70-like"/>
</dbReference>
<keyword evidence="2" id="KW-0805">Transcription regulation</keyword>
<protein>
    <submittedName>
        <fullName evidence="8">RNA polymerase ECF family sigma subunit</fullName>
    </submittedName>
</protein>
<dbReference type="InterPro" id="IPR036388">
    <property type="entry name" value="WH-like_DNA-bd_sf"/>
</dbReference>
<evidence type="ECO:0000256" key="3">
    <source>
        <dbReference type="ARBA" id="ARBA00023082"/>
    </source>
</evidence>
<reference evidence="8 9" key="1">
    <citation type="submission" date="2018-11" db="EMBL/GenBank/DDBJ databases">
        <title>Sequencing the genomes of 1000 actinobacteria strains.</title>
        <authorList>
            <person name="Klenk H.-P."/>
        </authorList>
    </citation>
    <scope>NUCLEOTIDE SEQUENCE [LARGE SCALE GENOMIC DNA]</scope>
    <source>
        <strain evidence="8 9">DSM 14012</strain>
    </source>
</reference>
<accession>A0A3N2C7B5</accession>
<dbReference type="InterPro" id="IPR014284">
    <property type="entry name" value="RNA_pol_sigma-70_dom"/>
</dbReference>
<dbReference type="RefSeq" id="WP_085511244.1">
    <property type="nucleotide sequence ID" value="NZ_FXAP01000002.1"/>
</dbReference>
<sequence length="183" mass="20777">MKRSLEVLPDGILAERAADGDATAFEVLVFRHGSLMRAYAVRVLGNQSEAEDVVQDVLIQAWGQLDRLNDPNAVKSWLMRMVSNRAIDRIRRRREHSEIEDWNAPAPSHQSPERVVEVRMQMSALASVLDRLPAMQRECWMLKETGGLSYVEIAESLGVPASTVRGQLARARQTVLREMEVWR</sequence>
<keyword evidence="5" id="KW-0804">Transcription</keyword>
<dbReference type="Proteomes" id="UP000266915">
    <property type="component" value="Unassembled WGS sequence"/>
</dbReference>
<dbReference type="InterPro" id="IPR007627">
    <property type="entry name" value="RNA_pol_sigma70_r2"/>
</dbReference>
<keyword evidence="9" id="KW-1185">Reference proteome</keyword>
<dbReference type="CDD" id="cd06171">
    <property type="entry name" value="Sigma70_r4"/>
    <property type="match status" value="1"/>
</dbReference>
<evidence type="ECO:0000313" key="9">
    <source>
        <dbReference type="Proteomes" id="UP000266915"/>
    </source>
</evidence>
<dbReference type="PANTHER" id="PTHR43133">
    <property type="entry name" value="RNA POLYMERASE ECF-TYPE SIGMA FACTO"/>
    <property type="match status" value="1"/>
</dbReference>
<dbReference type="SUPFAM" id="SSF88659">
    <property type="entry name" value="Sigma3 and sigma4 domains of RNA polymerase sigma factors"/>
    <property type="match status" value="1"/>
</dbReference>
<organism evidence="8 9">
    <name type="scientific">Plantibacter flavus</name>
    <dbReference type="NCBI Taxonomy" id="150123"/>
    <lineage>
        <taxon>Bacteria</taxon>
        <taxon>Bacillati</taxon>
        <taxon>Actinomycetota</taxon>
        <taxon>Actinomycetes</taxon>
        <taxon>Micrococcales</taxon>
        <taxon>Microbacteriaceae</taxon>
        <taxon>Plantibacter</taxon>
    </lineage>
</organism>
<dbReference type="Pfam" id="PF04542">
    <property type="entry name" value="Sigma70_r2"/>
    <property type="match status" value="1"/>
</dbReference>
<dbReference type="AlphaFoldDB" id="A0A3N2C7B5"/>
<dbReference type="GO" id="GO:0016987">
    <property type="term" value="F:sigma factor activity"/>
    <property type="evidence" value="ECO:0007669"/>
    <property type="project" value="UniProtKB-KW"/>
</dbReference>
<dbReference type="SUPFAM" id="SSF88946">
    <property type="entry name" value="Sigma2 domain of RNA polymerase sigma factors"/>
    <property type="match status" value="1"/>
</dbReference>
<dbReference type="GO" id="GO:0003677">
    <property type="term" value="F:DNA binding"/>
    <property type="evidence" value="ECO:0007669"/>
    <property type="project" value="UniProtKB-KW"/>
</dbReference>
<evidence type="ECO:0000313" key="8">
    <source>
        <dbReference type="EMBL" id="ROR83408.1"/>
    </source>
</evidence>
<feature type="domain" description="RNA polymerase sigma-70 region 2" evidence="6">
    <location>
        <begin position="29"/>
        <end position="94"/>
    </location>
</feature>
<feature type="domain" description="RNA polymerase sigma factor 70 region 4 type 2" evidence="7">
    <location>
        <begin position="124"/>
        <end position="174"/>
    </location>
</feature>
<keyword evidence="3" id="KW-0731">Sigma factor</keyword>
<dbReference type="Pfam" id="PF08281">
    <property type="entry name" value="Sigma70_r4_2"/>
    <property type="match status" value="1"/>
</dbReference>
<keyword evidence="4" id="KW-0238">DNA-binding</keyword>
<proteinExistence type="inferred from homology"/>
<evidence type="ECO:0000256" key="1">
    <source>
        <dbReference type="ARBA" id="ARBA00010641"/>
    </source>
</evidence>
<dbReference type="InterPro" id="IPR013249">
    <property type="entry name" value="RNA_pol_sigma70_r4_t2"/>
</dbReference>
<dbReference type="InterPro" id="IPR013325">
    <property type="entry name" value="RNA_pol_sigma_r2"/>
</dbReference>
<dbReference type="PANTHER" id="PTHR43133:SF8">
    <property type="entry name" value="RNA POLYMERASE SIGMA FACTOR HI_1459-RELATED"/>
    <property type="match status" value="1"/>
</dbReference>
<comment type="similarity">
    <text evidence="1">Belongs to the sigma-70 factor family. ECF subfamily.</text>
</comment>
<dbReference type="Gene3D" id="1.10.1740.10">
    <property type="match status" value="1"/>
</dbReference>
<dbReference type="NCBIfam" id="TIGR02937">
    <property type="entry name" value="sigma70-ECF"/>
    <property type="match status" value="1"/>
</dbReference>
<evidence type="ECO:0000256" key="2">
    <source>
        <dbReference type="ARBA" id="ARBA00023015"/>
    </source>
</evidence>
<comment type="caution">
    <text evidence="8">The sequence shown here is derived from an EMBL/GenBank/DDBJ whole genome shotgun (WGS) entry which is preliminary data.</text>
</comment>
<evidence type="ECO:0000259" key="6">
    <source>
        <dbReference type="Pfam" id="PF04542"/>
    </source>
</evidence>
<dbReference type="Gene3D" id="1.10.10.10">
    <property type="entry name" value="Winged helix-like DNA-binding domain superfamily/Winged helix DNA-binding domain"/>
    <property type="match status" value="1"/>
</dbReference>
<evidence type="ECO:0000256" key="4">
    <source>
        <dbReference type="ARBA" id="ARBA00023125"/>
    </source>
</evidence>
<name>A0A3N2C7B5_9MICO</name>
<evidence type="ECO:0000259" key="7">
    <source>
        <dbReference type="Pfam" id="PF08281"/>
    </source>
</evidence>
<evidence type="ECO:0000256" key="5">
    <source>
        <dbReference type="ARBA" id="ARBA00023163"/>
    </source>
</evidence>
<dbReference type="EMBL" id="RKHL01000001">
    <property type="protein sequence ID" value="ROR83408.1"/>
    <property type="molecule type" value="Genomic_DNA"/>
</dbReference>
<dbReference type="InterPro" id="IPR013324">
    <property type="entry name" value="RNA_pol_sigma_r3/r4-like"/>
</dbReference>